<sequence length="69" mass="7826">MSKKSYIVIAVITITIIMGDVYNNSNKKSAISLPVGENPPKKILQLKKLLEKPATLKIHNFLRLQNNMY</sequence>
<dbReference type="EMBL" id="MNUU01000068">
    <property type="protein sequence ID" value="OIO06812.1"/>
    <property type="molecule type" value="Genomic_DNA"/>
</dbReference>
<protein>
    <submittedName>
        <fullName evidence="2">Uncharacterized protein</fullName>
    </submittedName>
</protein>
<proteinExistence type="predicted"/>
<accession>A0A1J4T424</accession>
<dbReference type="AlphaFoldDB" id="A0A1J4T424"/>
<feature type="transmembrane region" description="Helical" evidence="1">
    <location>
        <begin position="6"/>
        <end position="23"/>
    </location>
</feature>
<evidence type="ECO:0000313" key="2">
    <source>
        <dbReference type="EMBL" id="OIO06812.1"/>
    </source>
</evidence>
<gene>
    <name evidence="2" type="ORF">AUJ27_03510</name>
</gene>
<organism evidence="2 3">
    <name type="scientific">Candidatus Falkowbacteria bacterium CG1_02_37_44</name>
    <dbReference type="NCBI Taxonomy" id="1805146"/>
    <lineage>
        <taxon>Bacteria</taxon>
        <taxon>Candidatus Falkowiibacteriota</taxon>
    </lineage>
</organism>
<evidence type="ECO:0000313" key="3">
    <source>
        <dbReference type="Proteomes" id="UP000183192"/>
    </source>
</evidence>
<evidence type="ECO:0000256" key="1">
    <source>
        <dbReference type="SAM" id="Phobius"/>
    </source>
</evidence>
<reference evidence="2 3" key="1">
    <citation type="journal article" date="2016" name="Environ. Microbiol.">
        <title>Genomic resolution of a cold subsurface aquifer community provides metabolic insights for novel microbes adapted to high CO concentrations.</title>
        <authorList>
            <person name="Probst A.J."/>
            <person name="Castelle C.J."/>
            <person name="Singh A."/>
            <person name="Brown C.T."/>
            <person name="Anantharaman K."/>
            <person name="Sharon I."/>
            <person name="Hug L.A."/>
            <person name="Burstein D."/>
            <person name="Emerson J.B."/>
            <person name="Thomas B.C."/>
            <person name="Banfield J.F."/>
        </authorList>
    </citation>
    <scope>NUCLEOTIDE SEQUENCE [LARGE SCALE GENOMIC DNA]</scope>
    <source>
        <strain evidence="2">CG1_02_37_44</strain>
    </source>
</reference>
<comment type="caution">
    <text evidence="2">The sequence shown here is derived from an EMBL/GenBank/DDBJ whole genome shotgun (WGS) entry which is preliminary data.</text>
</comment>
<keyword evidence="1" id="KW-0472">Membrane</keyword>
<dbReference type="Proteomes" id="UP000183192">
    <property type="component" value="Unassembled WGS sequence"/>
</dbReference>
<keyword evidence="1" id="KW-0812">Transmembrane</keyword>
<keyword evidence="1" id="KW-1133">Transmembrane helix</keyword>
<name>A0A1J4T424_9BACT</name>